<protein>
    <recommendedName>
        <fullName evidence="5">Ribulose-phosphate 3-epimerase</fullName>
    </recommendedName>
</protein>
<dbReference type="Proteomes" id="UP000724148">
    <property type="component" value="Unassembled WGS sequence"/>
</dbReference>
<evidence type="ECO:0000313" key="3">
    <source>
        <dbReference type="EMBL" id="MBI2097014.1"/>
    </source>
</evidence>
<reference evidence="3" key="1">
    <citation type="submission" date="2020-07" db="EMBL/GenBank/DDBJ databases">
        <title>Huge and variable diversity of episymbiotic CPR bacteria and DPANN archaea in groundwater ecosystems.</title>
        <authorList>
            <person name="He C.Y."/>
            <person name="Keren R."/>
            <person name="Whittaker M."/>
            <person name="Farag I.F."/>
            <person name="Doudna J."/>
            <person name="Cate J.H.D."/>
            <person name="Banfield J.F."/>
        </authorList>
    </citation>
    <scope>NUCLEOTIDE SEQUENCE</scope>
    <source>
        <strain evidence="3">NC_groundwater_193_Ag_S-0.1um_51_7</strain>
    </source>
</reference>
<dbReference type="GO" id="GO:0046872">
    <property type="term" value="F:metal ion binding"/>
    <property type="evidence" value="ECO:0007669"/>
    <property type="project" value="UniProtKB-KW"/>
</dbReference>
<sequence length="224" mass="24831">MTDAEIIPAVNAASWEVVKKNIRLVESHARWVHLDVADGTFTPNTLWHNPAELADFETPLLLEVHLMVRNPEAVIEKWIEAGARRIIVHIEALTDFDFIKKTCDTARVLLTLSITPETSWTNLVPYAKRNIISFQVLSVHPGLAGQQFIDGETGGDAYLESSYDKIKRLREHCPFCDIEVDGGVKVGIAKKCKEAGANLFAVASAVFGAPDINEAINELKRDVD</sequence>
<dbReference type="Pfam" id="PF00834">
    <property type="entry name" value="Ribul_P_3_epim"/>
    <property type="match status" value="1"/>
</dbReference>
<keyword evidence="1" id="KW-0479">Metal-binding</keyword>
<evidence type="ECO:0000256" key="2">
    <source>
        <dbReference type="ARBA" id="ARBA00023235"/>
    </source>
</evidence>
<dbReference type="InterPro" id="IPR011060">
    <property type="entry name" value="RibuloseP-bd_barrel"/>
</dbReference>
<organism evidence="3 4">
    <name type="scientific">Candidatus Sungiibacteriota bacterium</name>
    <dbReference type="NCBI Taxonomy" id="2750080"/>
    <lineage>
        <taxon>Bacteria</taxon>
        <taxon>Candidatus Sungiibacteriota</taxon>
    </lineage>
</organism>
<dbReference type="GO" id="GO:0005975">
    <property type="term" value="P:carbohydrate metabolic process"/>
    <property type="evidence" value="ECO:0007669"/>
    <property type="project" value="InterPro"/>
</dbReference>
<gene>
    <name evidence="3" type="ORF">HYT40_02585</name>
</gene>
<dbReference type="AlphaFoldDB" id="A0A931WN73"/>
<dbReference type="PANTHER" id="PTHR11749">
    <property type="entry name" value="RIBULOSE-5-PHOSPHATE-3-EPIMERASE"/>
    <property type="match status" value="1"/>
</dbReference>
<dbReference type="InterPro" id="IPR013785">
    <property type="entry name" value="Aldolase_TIM"/>
</dbReference>
<name>A0A931WN73_9BACT</name>
<accession>A0A931WN73</accession>
<evidence type="ECO:0008006" key="5">
    <source>
        <dbReference type="Google" id="ProtNLM"/>
    </source>
</evidence>
<evidence type="ECO:0000256" key="1">
    <source>
        <dbReference type="ARBA" id="ARBA00022723"/>
    </source>
</evidence>
<dbReference type="GO" id="GO:0016857">
    <property type="term" value="F:racemase and epimerase activity, acting on carbohydrates and derivatives"/>
    <property type="evidence" value="ECO:0007669"/>
    <property type="project" value="InterPro"/>
</dbReference>
<dbReference type="Gene3D" id="3.20.20.70">
    <property type="entry name" value="Aldolase class I"/>
    <property type="match status" value="1"/>
</dbReference>
<proteinExistence type="predicted"/>
<dbReference type="SUPFAM" id="SSF51366">
    <property type="entry name" value="Ribulose-phoshate binding barrel"/>
    <property type="match status" value="1"/>
</dbReference>
<comment type="caution">
    <text evidence="3">The sequence shown here is derived from an EMBL/GenBank/DDBJ whole genome shotgun (WGS) entry which is preliminary data.</text>
</comment>
<keyword evidence="2" id="KW-0413">Isomerase</keyword>
<evidence type="ECO:0000313" key="4">
    <source>
        <dbReference type="Proteomes" id="UP000724148"/>
    </source>
</evidence>
<dbReference type="InterPro" id="IPR000056">
    <property type="entry name" value="Ribul_P_3_epim-like"/>
</dbReference>
<dbReference type="EMBL" id="JACOZA010000072">
    <property type="protein sequence ID" value="MBI2097014.1"/>
    <property type="molecule type" value="Genomic_DNA"/>
</dbReference>